<dbReference type="InterPro" id="IPR003995">
    <property type="entry name" value="RTX_toxin_determinant-A"/>
</dbReference>
<keyword evidence="4" id="KW-0800">Toxin</keyword>
<dbReference type="PROSITE" id="PS00330">
    <property type="entry name" value="HEMOLYSIN_CALCIUM"/>
    <property type="match status" value="17"/>
</dbReference>
<evidence type="ECO:0000256" key="5">
    <source>
        <dbReference type="ARBA" id="ARBA00022737"/>
    </source>
</evidence>
<evidence type="ECO:0000256" key="2">
    <source>
        <dbReference type="ARBA" id="ARBA00004613"/>
    </source>
</evidence>
<dbReference type="EMBL" id="BAAAFZ010000047">
    <property type="protein sequence ID" value="GAA0589963.1"/>
    <property type="molecule type" value="Genomic_DNA"/>
</dbReference>
<dbReference type="Pfam" id="PF00353">
    <property type="entry name" value="HemolysinCabind"/>
    <property type="match status" value="20"/>
</dbReference>
<keyword evidence="3" id="KW-0964">Secreted</keyword>
<dbReference type="PRINTS" id="PR01488">
    <property type="entry name" value="RTXTOXINA"/>
</dbReference>
<dbReference type="PRINTS" id="PR00313">
    <property type="entry name" value="CABNDNGRPT"/>
</dbReference>
<dbReference type="InterPro" id="IPR050557">
    <property type="entry name" value="RTX_toxin/Mannuronan_C5-epim"/>
</dbReference>
<evidence type="ECO:0000256" key="8">
    <source>
        <dbReference type="SAM" id="MobiDB-lite"/>
    </source>
</evidence>
<evidence type="ECO:0000256" key="4">
    <source>
        <dbReference type="ARBA" id="ARBA00022656"/>
    </source>
</evidence>
<protein>
    <recommendedName>
        <fullName evidence="11">Calcium-binding protein</fullName>
    </recommendedName>
</protein>
<feature type="compositionally biased region" description="Low complexity" evidence="8">
    <location>
        <begin position="1269"/>
        <end position="1285"/>
    </location>
</feature>
<feature type="compositionally biased region" description="Low complexity" evidence="8">
    <location>
        <begin position="1148"/>
        <end position="1158"/>
    </location>
</feature>
<dbReference type="PROSITE" id="PS00018">
    <property type="entry name" value="EF_HAND_1"/>
    <property type="match status" value="1"/>
</dbReference>
<sequence>MATITGGAGDDPLSGTAESDRLLGGDGDDTLFAGGGEDTLHGGAGRDRAVLDRSADTAALAAWMPAAPAQTTRVAGAVLAGIEDFTVLAGSGNDGLVGAAGDDSLSGGAGADSLQGGAGADTLVGGDGADWLLGGLGGDVLAGGAGADRFVLLEAGAAAPGSTLAATDRVVDFTPGAGDRLVLRGQAAGTALDAIASGAFAPPGGGPLLPIGFAGALAPAAAPVAGLALPDPTEGAAWLLHWLPTAAPGDGGGWLVLDVDRDGVLGAADVVARFDLPAGATIAAEDFVPGTFALAGTGGADTLIGAAGDDTALGFGGADRLEGAAGNDALDGGAGDDTLLGGADSDTLEGGAGADSLLGGDGIDLLRGGDGGDRLDGGDGADLLRGDAGNDALLGGSGDDTLVGGAGADTFAGGAGADLFVLREDGRPAASGPAEVDAILDFSRAEGDKLRLSSAWGGLADGSGATAGTIAGPDGAARPLLFVGGLPARESIAQGMALPAPRLPGLDARAAFWVPATEGGAPAGGWLVLDADGDGVLGAADLVARVGSAASPVALDASDFVAGTFFANEGGRSRAGTAGNDTLVGGTIGEIFIGSGGSDRIEGGAGSANGIAYAGLAGPVEVRFTGHGTGATTKADGGADTFAAVHAVSGTAGNDTLDASAAGSGLFATSLEGGRGNDRIVGDGGFGAQATYAAGAPFAVLLDLHAGTAADGWGGTDALVNIRRVAVASDAHDTVLGSAHDDLFLSAGGGNKVFDGRGGFDEYRYAGAGNITVALTPPVFDGLAESAYVLKPDGSTDRLQGIEAVSGGSGADSIVGSAAAERLAGGAGRDTLDGGAGLDTVRYDLLSPGTPLPVRGAVVDLAAGTATDPWGDTDTLRRIENAWGSHGADGILGAGGAGNRTWLRGLAGADTLRAAASGTLITADHAADPGGVRADLAAGAVLDGWGDRDTLLLIAHLRGGAFADSVLGSAAANWLDGAAGNDTLDGAAGADTLLGGAGDDAFFVDNALDSIVELAGEGTDTVFAAAAWTLGANIEALAFIGVADIRGVGNALDNRLSGNAGANALLGGDGDDTLDGANGNDSLSGGNGRDFLMGDAGADTLDGDAGDDRLEGGAGDDRILGGVGDDWLRGDADADSLDGGAGADALAGGDGVDTLDGGTESDTLAGEGGSDLLRGGDGDDTLLGAAGADWLRGDAGADLLDGGAEADTLEGGTEGDTLLGGAGADLLRGGGGGDLLRGGTEADTLDGGDGADTLLGDGGRESMDGGAGADLLDGGADTDTLDGGTDADTLVGGEGADLLRGGAGADLLDGGGEADALEGGAESDTLLGGAGADLLRGDAGADALDGGIDADTLEGGTEADTLLGGDGGDLLHGEAGADLLRGGAGADTLDGAGEPDLLLGEDGADLLLGGDGADTGLGGPDADTLDGGDGADLLLGGAGADLLRGGAGGDTLDGGAGDDTLDGGGGVDRLHGGAGDDLFLIDAEGAFAFEAAGGGNDTVRASVGHRLNPDIEALVLAGAADLDGEGNASANAIAGNAGSNRLSGGAGDDTLDGGPGGADTLHGGEGDDVFHVRGADDVVVEWAGQGRDTVVADIGPAGHHALAPHVEGLVLAGATARGTGNDLANRIEGNGFGNTIQAGAGGDTLLGGGGDDLLHGGAGADLFVFDPGMGSDRIADFEPGADRLLLRGLGVSGFAQFLAAAADGAGGASIDFGGGQRLLLEGVSEARLGAADLLFG</sequence>
<evidence type="ECO:0000256" key="7">
    <source>
        <dbReference type="ARBA" id="ARBA00023136"/>
    </source>
</evidence>
<dbReference type="InterPro" id="IPR001343">
    <property type="entry name" value="Hemolysn_Ca-bd"/>
</dbReference>
<keyword evidence="7" id="KW-0472">Membrane</keyword>
<evidence type="ECO:0000313" key="10">
    <source>
        <dbReference type="Proteomes" id="UP001501588"/>
    </source>
</evidence>
<dbReference type="PANTHER" id="PTHR38340">
    <property type="entry name" value="S-LAYER PROTEIN"/>
    <property type="match status" value="1"/>
</dbReference>
<organism evidence="9 10">
    <name type="scientific">Craurococcus roseus</name>
    <dbReference type="NCBI Taxonomy" id="77585"/>
    <lineage>
        <taxon>Bacteria</taxon>
        <taxon>Pseudomonadati</taxon>
        <taxon>Pseudomonadota</taxon>
        <taxon>Alphaproteobacteria</taxon>
        <taxon>Acetobacterales</taxon>
        <taxon>Acetobacteraceae</taxon>
        <taxon>Craurococcus</taxon>
    </lineage>
</organism>
<dbReference type="Gene3D" id="2.150.10.10">
    <property type="entry name" value="Serralysin-like metalloprotease, C-terminal"/>
    <property type="match status" value="13"/>
</dbReference>
<evidence type="ECO:0000313" key="9">
    <source>
        <dbReference type="EMBL" id="GAA0589963.1"/>
    </source>
</evidence>
<dbReference type="InterPro" id="IPR018511">
    <property type="entry name" value="Hemolysin-typ_Ca-bd_CS"/>
</dbReference>
<comment type="subcellular location">
    <subcellularLocation>
        <location evidence="1">Membrane</location>
    </subcellularLocation>
    <subcellularLocation>
        <location evidence="2">Secreted</location>
    </subcellularLocation>
</comment>
<feature type="region of interest" description="Disordered" evidence="8">
    <location>
        <begin position="1535"/>
        <end position="1556"/>
    </location>
</feature>
<evidence type="ECO:0008006" key="11">
    <source>
        <dbReference type="Google" id="ProtNLM"/>
    </source>
</evidence>
<evidence type="ECO:0000256" key="6">
    <source>
        <dbReference type="ARBA" id="ARBA00023026"/>
    </source>
</evidence>
<keyword evidence="10" id="KW-1185">Reference proteome</keyword>
<evidence type="ECO:0000256" key="3">
    <source>
        <dbReference type="ARBA" id="ARBA00022525"/>
    </source>
</evidence>
<dbReference type="Proteomes" id="UP001501588">
    <property type="component" value="Unassembled WGS sequence"/>
</dbReference>
<gene>
    <name evidence="9" type="ORF">GCM10009416_30630</name>
</gene>
<keyword evidence="6" id="KW-0843">Virulence</keyword>
<dbReference type="SUPFAM" id="SSF51120">
    <property type="entry name" value="beta-Roll"/>
    <property type="match status" value="12"/>
</dbReference>
<keyword evidence="5" id="KW-0677">Repeat</keyword>
<accession>A0ABP3QFJ6</accession>
<comment type="caution">
    <text evidence="9">The sequence shown here is derived from an EMBL/GenBank/DDBJ whole genome shotgun (WGS) entry which is preliminary data.</text>
</comment>
<proteinExistence type="predicted"/>
<feature type="region of interest" description="Disordered" evidence="8">
    <location>
        <begin position="1"/>
        <end position="45"/>
    </location>
</feature>
<dbReference type="RefSeq" id="WP_343896228.1">
    <property type="nucleotide sequence ID" value="NZ_BAAAFZ010000047.1"/>
</dbReference>
<dbReference type="InterPro" id="IPR011049">
    <property type="entry name" value="Serralysin-like_metalloprot_C"/>
</dbReference>
<reference evidence="10" key="1">
    <citation type="journal article" date="2019" name="Int. J. Syst. Evol. Microbiol.">
        <title>The Global Catalogue of Microorganisms (GCM) 10K type strain sequencing project: providing services to taxonomists for standard genome sequencing and annotation.</title>
        <authorList>
            <consortium name="The Broad Institute Genomics Platform"/>
            <consortium name="The Broad Institute Genome Sequencing Center for Infectious Disease"/>
            <person name="Wu L."/>
            <person name="Ma J."/>
        </authorList>
    </citation>
    <scope>NUCLEOTIDE SEQUENCE [LARGE SCALE GENOMIC DNA]</scope>
    <source>
        <strain evidence="10">JCM 9933</strain>
    </source>
</reference>
<feature type="region of interest" description="Disordered" evidence="8">
    <location>
        <begin position="1148"/>
        <end position="1176"/>
    </location>
</feature>
<evidence type="ECO:0000256" key="1">
    <source>
        <dbReference type="ARBA" id="ARBA00004370"/>
    </source>
</evidence>
<dbReference type="InterPro" id="IPR018247">
    <property type="entry name" value="EF_Hand_1_Ca_BS"/>
</dbReference>
<dbReference type="PANTHER" id="PTHR38340:SF1">
    <property type="entry name" value="S-LAYER PROTEIN"/>
    <property type="match status" value="1"/>
</dbReference>
<feature type="region of interest" description="Disordered" evidence="8">
    <location>
        <begin position="1235"/>
        <end position="1285"/>
    </location>
</feature>
<name>A0ABP3QFJ6_9PROT</name>